<evidence type="ECO:0000313" key="1">
    <source>
        <dbReference type="EMBL" id="OKP12885.1"/>
    </source>
</evidence>
<evidence type="ECO:0000313" key="2">
    <source>
        <dbReference type="Proteomes" id="UP000186955"/>
    </source>
</evidence>
<proteinExistence type="predicted"/>
<dbReference type="EMBL" id="MNBE01000177">
    <property type="protein sequence ID" value="OKP12885.1"/>
    <property type="molecule type" value="Genomic_DNA"/>
</dbReference>
<protein>
    <submittedName>
        <fullName evidence="1">Uncharacterized protein</fullName>
    </submittedName>
</protein>
<dbReference type="AlphaFoldDB" id="A0A1Q5UK74"/>
<accession>A0A1Q5UK74</accession>
<reference evidence="1 2" key="1">
    <citation type="submission" date="2016-10" db="EMBL/GenBank/DDBJ databases">
        <title>Genome sequence of the ascomycete fungus Penicillium subrubescens.</title>
        <authorList>
            <person name="De Vries R.P."/>
            <person name="Peng M."/>
            <person name="Dilokpimol A."/>
            <person name="Hilden K."/>
            <person name="Makela M.R."/>
            <person name="Grigoriev I."/>
            <person name="Riley R."/>
            <person name="Granchi Z."/>
        </authorList>
    </citation>
    <scope>NUCLEOTIDE SEQUENCE [LARGE SCALE GENOMIC DNA]</scope>
    <source>
        <strain evidence="1 2">CBS 132785</strain>
    </source>
</reference>
<name>A0A1Q5UK74_9EURO</name>
<organism evidence="1 2">
    <name type="scientific">Penicillium subrubescens</name>
    <dbReference type="NCBI Taxonomy" id="1316194"/>
    <lineage>
        <taxon>Eukaryota</taxon>
        <taxon>Fungi</taxon>
        <taxon>Dikarya</taxon>
        <taxon>Ascomycota</taxon>
        <taxon>Pezizomycotina</taxon>
        <taxon>Eurotiomycetes</taxon>
        <taxon>Eurotiomycetidae</taxon>
        <taxon>Eurotiales</taxon>
        <taxon>Aspergillaceae</taxon>
        <taxon>Penicillium</taxon>
    </lineage>
</organism>
<sequence>MSIPIQMIHIHYRGKFLSLLDSDNSTPLYTVKVCRETPQIQLMRRQDSHVPHSEDSTDSQSSLCTASFQKLSMEVTLSIHGSRVILRRPDTFSRTYGLESVSLPGTTLRWEADGALTGDFKLVNTRDCEVLCRFHNKVFSVAEVGSFEMIGTLSEELKNEIVVSGLAVLVMVQSLNLAGMVLMGSP</sequence>
<dbReference type="STRING" id="1316194.A0A1Q5UK74"/>
<keyword evidence="2" id="KW-1185">Reference proteome</keyword>
<gene>
    <name evidence="1" type="ORF">PENSUB_1617</name>
</gene>
<comment type="caution">
    <text evidence="1">The sequence shown here is derived from an EMBL/GenBank/DDBJ whole genome shotgun (WGS) entry which is preliminary data.</text>
</comment>
<dbReference type="Proteomes" id="UP000186955">
    <property type="component" value="Unassembled WGS sequence"/>
</dbReference>